<dbReference type="EMBL" id="BKCJ010235060">
    <property type="protein sequence ID" value="GEZ04414.1"/>
    <property type="molecule type" value="Genomic_DNA"/>
</dbReference>
<gene>
    <name evidence="2" type="ORF">Tci_476387</name>
</gene>
<evidence type="ECO:0000313" key="2">
    <source>
        <dbReference type="EMBL" id="GEZ04414.1"/>
    </source>
</evidence>
<name>A0A699I2W9_TANCI</name>
<protein>
    <submittedName>
        <fullName evidence="2">Uncharacterized protein</fullName>
    </submittedName>
</protein>
<proteinExistence type="predicted"/>
<feature type="region of interest" description="Disordered" evidence="1">
    <location>
        <begin position="130"/>
        <end position="159"/>
    </location>
</feature>
<organism evidence="2">
    <name type="scientific">Tanacetum cinerariifolium</name>
    <name type="common">Dalmatian daisy</name>
    <name type="synonym">Chrysanthemum cinerariifolium</name>
    <dbReference type="NCBI Taxonomy" id="118510"/>
    <lineage>
        <taxon>Eukaryota</taxon>
        <taxon>Viridiplantae</taxon>
        <taxon>Streptophyta</taxon>
        <taxon>Embryophyta</taxon>
        <taxon>Tracheophyta</taxon>
        <taxon>Spermatophyta</taxon>
        <taxon>Magnoliopsida</taxon>
        <taxon>eudicotyledons</taxon>
        <taxon>Gunneridae</taxon>
        <taxon>Pentapetalae</taxon>
        <taxon>asterids</taxon>
        <taxon>campanulids</taxon>
        <taxon>Asterales</taxon>
        <taxon>Asteraceae</taxon>
        <taxon>Asteroideae</taxon>
        <taxon>Anthemideae</taxon>
        <taxon>Anthemidinae</taxon>
        <taxon>Tanacetum</taxon>
    </lineage>
</organism>
<reference evidence="2" key="1">
    <citation type="journal article" date="2019" name="Sci. Rep.">
        <title>Draft genome of Tanacetum cinerariifolium, the natural source of mosquito coil.</title>
        <authorList>
            <person name="Yamashiro T."/>
            <person name="Shiraishi A."/>
            <person name="Satake H."/>
            <person name="Nakayama K."/>
        </authorList>
    </citation>
    <scope>NUCLEOTIDE SEQUENCE</scope>
</reference>
<evidence type="ECO:0000256" key="1">
    <source>
        <dbReference type="SAM" id="MobiDB-lite"/>
    </source>
</evidence>
<accession>A0A699I2W9</accession>
<sequence length="159" mass="18034">MAYSATRVLTTSEVKRKCRRACRTSERQRHQQFEIRKTCGAGEREEYLISYSYIGAWSWDNPKTRITRLSHIFQEPKGLQLYRLGNTYADGDLFYPQVTQYASLYGPGYLSRFQMLAFMLSPSDSICYGGGTDGGSDGESGLDLLRDEDGNSDESSGYR</sequence>
<dbReference type="AlphaFoldDB" id="A0A699I2W9"/>
<comment type="caution">
    <text evidence="2">The sequence shown here is derived from an EMBL/GenBank/DDBJ whole genome shotgun (WGS) entry which is preliminary data.</text>
</comment>